<dbReference type="Pfam" id="PF00072">
    <property type="entry name" value="Response_reg"/>
    <property type="match status" value="1"/>
</dbReference>
<evidence type="ECO:0000259" key="2">
    <source>
        <dbReference type="PROSITE" id="PS50110"/>
    </source>
</evidence>
<dbReference type="OrthoDB" id="677887at2"/>
<evidence type="ECO:0000256" key="1">
    <source>
        <dbReference type="PROSITE-ProRule" id="PRU00169"/>
    </source>
</evidence>
<feature type="domain" description="Response regulatory" evidence="2">
    <location>
        <begin position="4"/>
        <end position="116"/>
    </location>
</feature>
<keyword evidence="1" id="KW-0597">Phosphoprotein</keyword>
<dbReference type="GO" id="GO:0000160">
    <property type="term" value="P:phosphorelay signal transduction system"/>
    <property type="evidence" value="ECO:0007669"/>
    <property type="project" value="InterPro"/>
</dbReference>
<dbReference type="Gene3D" id="3.40.50.2300">
    <property type="match status" value="1"/>
</dbReference>
<feature type="modified residue" description="4-aspartylphosphate" evidence="1">
    <location>
        <position position="53"/>
    </location>
</feature>
<dbReference type="Proteomes" id="UP000434850">
    <property type="component" value="Unassembled WGS sequence"/>
</dbReference>
<evidence type="ECO:0000313" key="4">
    <source>
        <dbReference type="Proteomes" id="UP000434850"/>
    </source>
</evidence>
<organism evidence="3 4">
    <name type="scientific">Mucilaginibacter aquatilis</name>
    <dbReference type="NCBI Taxonomy" id="1517760"/>
    <lineage>
        <taxon>Bacteria</taxon>
        <taxon>Pseudomonadati</taxon>
        <taxon>Bacteroidota</taxon>
        <taxon>Sphingobacteriia</taxon>
        <taxon>Sphingobacteriales</taxon>
        <taxon>Sphingobacteriaceae</taxon>
        <taxon>Mucilaginibacter</taxon>
    </lineage>
</organism>
<dbReference type="PROSITE" id="PS50110">
    <property type="entry name" value="RESPONSE_REGULATORY"/>
    <property type="match status" value="1"/>
</dbReference>
<keyword evidence="4" id="KW-1185">Reference proteome</keyword>
<dbReference type="RefSeq" id="WP_157543228.1">
    <property type="nucleotide sequence ID" value="NZ_WQLA01000007.1"/>
</dbReference>
<sequence length="118" mass="13342">MAKRIMIIDEDVMELNRLSLLLGCKGYDVCPLHRSYKVFSEISKCHPDLILMDSMLTEMDSMVVSRALKAIDTSKNIPLMFISGKNYNNYSYPHIVNEEVKSAGINALIDDIELQLAS</sequence>
<name>A0A6I4ICB1_9SPHI</name>
<dbReference type="InterPro" id="IPR011006">
    <property type="entry name" value="CheY-like_superfamily"/>
</dbReference>
<gene>
    <name evidence="3" type="ORF">GO816_17435</name>
</gene>
<dbReference type="AlphaFoldDB" id="A0A6I4ICB1"/>
<evidence type="ECO:0000313" key="3">
    <source>
        <dbReference type="EMBL" id="MVN92920.1"/>
    </source>
</evidence>
<dbReference type="InterPro" id="IPR001789">
    <property type="entry name" value="Sig_transdc_resp-reg_receiver"/>
</dbReference>
<dbReference type="EMBL" id="WQLA01000007">
    <property type="protein sequence ID" value="MVN92920.1"/>
    <property type="molecule type" value="Genomic_DNA"/>
</dbReference>
<reference evidence="3 4" key="1">
    <citation type="submission" date="2019-12" db="EMBL/GenBank/DDBJ databases">
        <title>Mucilaginibacter sp. HME9299 genome sequencing and assembly.</title>
        <authorList>
            <person name="Kang H."/>
            <person name="Kim H."/>
            <person name="Joh K."/>
        </authorList>
    </citation>
    <scope>NUCLEOTIDE SEQUENCE [LARGE SCALE GENOMIC DNA]</scope>
    <source>
        <strain evidence="3 4">HME9299</strain>
    </source>
</reference>
<proteinExistence type="predicted"/>
<comment type="caution">
    <text evidence="3">The sequence shown here is derived from an EMBL/GenBank/DDBJ whole genome shotgun (WGS) entry which is preliminary data.</text>
</comment>
<dbReference type="SUPFAM" id="SSF52172">
    <property type="entry name" value="CheY-like"/>
    <property type="match status" value="1"/>
</dbReference>
<accession>A0A6I4ICB1</accession>
<protein>
    <submittedName>
        <fullName evidence="3">Response regulator</fullName>
    </submittedName>
</protein>